<dbReference type="AlphaFoldDB" id="A0A1D1VBA9"/>
<dbReference type="InterPro" id="IPR009057">
    <property type="entry name" value="Homeodomain-like_sf"/>
</dbReference>
<organism evidence="3 4">
    <name type="scientific">Ramazzottius varieornatus</name>
    <name type="common">Water bear</name>
    <name type="synonym">Tardigrade</name>
    <dbReference type="NCBI Taxonomy" id="947166"/>
    <lineage>
        <taxon>Eukaryota</taxon>
        <taxon>Metazoa</taxon>
        <taxon>Ecdysozoa</taxon>
        <taxon>Tardigrada</taxon>
        <taxon>Eutardigrada</taxon>
        <taxon>Parachela</taxon>
        <taxon>Hypsibioidea</taxon>
        <taxon>Ramazzottiidae</taxon>
        <taxon>Ramazzottius</taxon>
    </lineage>
</organism>
<name>A0A1D1VBA9_RAMVA</name>
<reference evidence="3 4" key="1">
    <citation type="journal article" date="2016" name="Nat. Commun.">
        <title>Extremotolerant tardigrade genome and improved radiotolerance of human cultured cells by tardigrade-unique protein.</title>
        <authorList>
            <person name="Hashimoto T."/>
            <person name="Horikawa D.D."/>
            <person name="Saito Y."/>
            <person name="Kuwahara H."/>
            <person name="Kozuka-Hata H."/>
            <person name="Shin-I T."/>
            <person name="Minakuchi Y."/>
            <person name="Ohishi K."/>
            <person name="Motoyama A."/>
            <person name="Aizu T."/>
            <person name="Enomoto A."/>
            <person name="Kondo K."/>
            <person name="Tanaka S."/>
            <person name="Hara Y."/>
            <person name="Koshikawa S."/>
            <person name="Sagara H."/>
            <person name="Miura T."/>
            <person name="Yokobori S."/>
            <person name="Miyagawa K."/>
            <person name="Suzuki Y."/>
            <person name="Kubo T."/>
            <person name="Oyama M."/>
            <person name="Kohara Y."/>
            <person name="Fujiyama A."/>
            <person name="Arakawa K."/>
            <person name="Katayama T."/>
            <person name="Toyoda A."/>
            <person name="Kunieda T."/>
        </authorList>
    </citation>
    <scope>NUCLEOTIDE SEQUENCE [LARGE SCALE GENOMIC DNA]</scope>
    <source>
        <strain evidence="3 4">YOKOZUNA-1</strain>
    </source>
</reference>
<comment type="subcellular location">
    <subcellularLocation>
        <location evidence="1">Nucleus</location>
    </subcellularLocation>
</comment>
<accession>A0A1D1VBA9</accession>
<proteinExistence type="predicted"/>
<keyword evidence="2" id="KW-0812">Transmembrane</keyword>
<dbReference type="OrthoDB" id="6159439at2759"/>
<sequence>MQYFMIHHRPMCKFYQRSHHQNSDILPNVLLVHFGLIVTEVLLVIVDLIEMPYPSLRARLVDSRDLPQIRTDQEEALLALLRKNLNPGVSDIQITAAELGLPPLQVRIWLQHLLAYWRISQGFPPNNRRIYEVPQPPY</sequence>
<evidence type="ECO:0000256" key="1">
    <source>
        <dbReference type="ARBA" id="ARBA00004123"/>
    </source>
</evidence>
<feature type="transmembrane region" description="Helical" evidence="2">
    <location>
        <begin position="25"/>
        <end position="49"/>
    </location>
</feature>
<dbReference type="SUPFAM" id="SSF46689">
    <property type="entry name" value="Homeodomain-like"/>
    <property type="match status" value="1"/>
</dbReference>
<protein>
    <recommendedName>
        <fullName evidence="5">Homeobox domain-containing protein</fullName>
    </recommendedName>
</protein>
<keyword evidence="2" id="KW-0472">Membrane</keyword>
<comment type="caution">
    <text evidence="3">The sequence shown here is derived from an EMBL/GenBank/DDBJ whole genome shotgun (WGS) entry which is preliminary data.</text>
</comment>
<dbReference type="EMBL" id="BDGG01000003">
    <property type="protein sequence ID" value="GAU96163.1"/>
    <property type="molecule type" value="Genomic_DNA"/>
</dbReference>
<dbReference type="Proteomes" id="UP000186922">
    <property type="component" value="Unassembled WGS sequence"/>
</dbReference>
<gene>
    <name evidence="3" type="primary">RvY_07649-1</name>
    <name evidence="3" type="synonym">RvY_07649.1</name>
    <name evidence="3" type="ORF">RvY_07649</name>
</gene>
<evidence type="ECO:0008006" key="5">
    <source>
        <dbReference type="Google" id="ProtNLM"/>
    </source>
</evidence>
<dbReference type="GO" id="GO:0005634">
    <property type="term" value="C:nucleus"/>
    <property type="evidence" value="ECO:0007669"/>
    <property type="project" value="UniProtKB-SubCell"/>
</dbReference>
<keyword evidence="2" id="KW-1133">Transmembrane helix</keyword>
<evidence type="ECO:0000313" key="4">
    <source>
        <dbReference type="Proteomes" id="UP000186922"/>
    </source>
</evidence>
<dbReference type="CDD" id="cd00086">
    <property type="entry name" value="homeodomain"/>
    <property type="match status" value="1"/>
</dbReference>
<dbReference type="InterPro" id="IPR001356">
    <property type="entry name" value="HD"/>
</dbReference>
<keyword evidence="4" id="KW-1185">Reference proteome</keyword>
<dbReference type="GO" id="GO:0003677">
    <property type="term" value="F:DNA binding"/>
    <property type="evidence" value="ECO:0007669"/>
    <property type="project" value="InterPro"/>
</dbReference>
<evidence type="ECO:0000313" key="3">
    <source>
        <dbReference type="EMBL" id="GAU96163.1"/>
    </source>
</evidence>
<evidence type="ECO:0000256" key="2">
    <source>
        <dbReference type="SAM" id="Phobius"/>
    </source>
</evidence>